<gene>
    <name evidence="2" type="primary">jg3960</name>
    <name evidence="2" type="ORF">PAEG_LOCUS8100</name>
</gene>
<protein>
    <submittedName>
        <fullName evidence="2">Jg3960 protein</fullName>
    </submittedName>
</protein>
<feature type="region of interest" description="Disordered" evidence="1">
    <location>
        <begin position="1"/>
        <end position="26"/>
    </location>
</feature>
<sequence length="120" mass="13235">MRLCIPSGNSASQPAATAEADPPQEDLFKVSKLRQRHTRNIRCASRLENVSRRATDTSNLSPATRSSATERIRDCVLHPPPLCCLLLRHDLLTEGGNGVPGRSSTAFQDARQRPTRFNVN</sequence>
<comment type="caution">
    <text evidence="2">The sequence shown here is derived from an EMBL/GenBank/DDBJ whole genome shotgun (WGS) entry which is preliminary data.</text>
</comment>
<organism evidence="2 3">
    <name type="scientific">Pararge aegeria aegeria</name>
    <dbReference type="NCBI Taxonomy" id="348720"/>
    <lineage>
        <taxon>Eukaryota</taxon>
        <taxon>Metazoa</taxon>
        <taxon>Ecdysozoa</taxon>
        <taxon>Arthropoda</taxon>
        <taxon>Hexapoda</taxon>
        <taxon>Insecta</taxon>
        <taxon>Pterygota</taxon>
        <taxon>Neoptera</taxon>
        <taxon>Endopterygota</taxon>
        <taxon>Lepidoptera</taxon>
        <taxon>Glossata</taxon>
        <taxon>Ditrysia</taxon>
        <taxon>Papilionoidea</taxon>
        <taxon>Nymphalidae</taxon>
        <taxon>Satyrinae</taxon>
        <taxon>Satyrini</taxon>
        <taxon>Parargina</taxon>
        <taxon>Pararge</taxon>
    </lineage>
</organism>
<keyword evidence="3" id="KW-1185">Reference proteome</keyword>
<feature type="region of interest" description="Disordered" evidence="1">
    <location>
        <begin position="95"/>
        <end position="120"/>
    </location>
</feature>
<dbReference type="AlphaFoldDB" id="A0A8S4R4G0"/>
<accession>A0A8S4R4G0</accession>
<evidence type="ECO:0000313" key="2">
    <source>
        <dbReference type="EMBL" id="CAH2227856.1"/>
    </source>
</evidence>
<evidence type="ECO:0000313" key="3">
    <source>
        <dbReference type="Proteomes" id="UP000838756"/>
    </source>
</evidence>
<reference evidence="2" key="1">
    <citation type="submission" date="2022-03" db="EMBL/GenBank/DDBJ databases">
        <authorList>
            <person name="Lindestad O."/>
        </authorList>
    </citation>
    <scope>NUCLEOTIDE SEQUENCE</scope>
</reference>
<name>A0A8S4R4G0_9NEOP</name>
<evidence type="ECO:0000256" key="1">
    <source>
        <dbReference type="SAM" id="MobiDB-lite"/>
    </source>
</evidence>
<proteinExistence type="predicted"/>
<dbReference type="EMBL" id="CAKXAJ010023513">
    <property type="protein sequence ID" value="CAH2227856.1"/>
    <property type="molecule type" value="Genomic_DNA"/>
</dbReference>
<dbReference type="Proteomes" id="UP000838756">
    <property type="component" value="Unassembled WGS sequence"/>
</dbReference>